<dbReference type="Proteomes" id="UP001152747">
    <property type="component" value="Unassembled WGS sequence"/>
</dbReference>
<name>A0A9P1MY16_9PELO</name>
<proteinExistence type="predicted"/>
<organism evidence="2 3">
    <name type="scientific">Caenorhabditis angaria</name>
    <dbReference type="NCBI Taxonomy" id="860376"/>
    <lineage>
        <taxon>Eukaryota</taxon>
        <taxon>Metazoa</taxon>
        <taxon>Ecdysozoa</taxon>
        <taxon>Nematoda</taxon>
        <taxon>Chromadorea</taxon>
        <taxon>Rhabditida</taxon>
        <taxon>Rhabditina</taxon>
        <taxon>Rhabditomorpha</taxon>
        <taxon>Rhabditoidea</taxon>
        <taxon>Rhabditidae</taxon>
        <taxon>Peloderinae</taxon>
        <taxon>Caenorhabditis</taxon>
    </lineage>
</organism>
<keyword evidence="1" id="KW-0732">Signal</keyword>
<gene>
    <name evidence="2" type="ORF">CAMP_LOCUS6509</name>
</gene>
<accession>A0A9P1MY16</accession>
<protein>
    <recommendedName>
        <fullName evidence="4">DUF38 domain-containing protein</fullName>
    </recommendedName>
</protein>
<dbReference type="AlphaFoldDB" id="A0A9P1MY16"/>
<comment type="caution">
    <text evidence="2">The sequence shown here is derived from an EMBL/GenBank/DDBJ whole genome shotgun (WGS) entry which is preliminary data.</text>
</comment>
<sequence length="188" mass="21713">MNFGLLLLLLAPLFCQAIDKLSENEARAVATSLVEDVFLIETTEEEVAKIHSFPYQTISTDGHLRYYYVKALTELIRRERKALLETLSKHEASQLRLETEELHDLEIRGKIENLNREAHIEFSEKELEHITNNFGGPVVIDGFDFVAQMYLPNTTITIHYGVVFENQKFLLKNETWIRGEVTTTKPFV</sequence>
<evidence type="ECO:0000256" key="1">
    <source>
        <dbReference type="SAM" id="SignalP"/>
    </source>
</evidence>
<feature type="signal peptide" evidence="1">
    <location>
        <begin position="1"/>
        <end position="17"/>
    </location>
</feature>
<evidence type="ECO:0008006" key="4">
    <source>
        <dbReference type="Google" id="ProtNLM"/>
    </source>
</evidence>
<keyword evidence="3" id="KW-1185">Reference proteome</keyword>
<feature type="chain" id="PRO_5040219776" description="DUF38 domain-containing protein" evidence="1">
    <location>
        <begin position="18"/>
        <end position="188"/>
    </location>
</feature>
<evidence type="ECO:0000313" key="2">
    <source>
        <dbReference type="EMBL" id="CAI5443872.1"/>
    </source>
</evidence>
<evidence type="ECO:0000313" key="3">
    <source>
        <dbReference type="Proteomes" id="UP001152747"/>
    </source>
</evidence>
<reference evidence="2" key="1">
    <citation type="submission" date="2022-11" db="EMBL/GenBank/DDBJ databases">
        <authorList>
            <person name="Kikuchi T."/>
        </authorList>
    </citation>
    <scope>NUCLEOTIDE SEQUENCE</scope>
    <source>
        <strain evidence="2">PS1010</strain>
    </source>
</reference>
<dbReference type="EMBL" id="CANHGI010000002">
    <property type="protein sequence ID" value="CAI5443872.1"/>
    <property type="molecule type" value="Genomic_DNA"/>
</dbReference>